<dbReference type="CDD" id="cd07385">
    <property type="entry name" value="MPP_YkuE_C"/>
    <property type="match status" value="1"/>
</dbReference>
<evidence type="ECO:0000256" key="3">
    <source>
        <dbReference type="SAM" id="Phobius"/>
    </source>
</evidence>
<dbReference type="InterPro" id="IPR029052">
    <property type="entry name" value="Metallo-depent_PP-like"/>
</dbReference>
<dbReference type="Proteomes" id="UP000320533">
    <property type="component" value="Chromosome"/>
</dbReference>
<dbReference type="AlphaFoldDB" id="A0A4Y1VGY8"/>
<evidence type="ECO:0000259" key="4">
    <source>
        <dbReference type="Pfam" id="PF00149"/>
    </source>
</evidence>
<feature type="domain" description="Calcineurin-like phosphoesterase" evidence="4">
    <location>
        <begin position="93"/>
        <end position="272"/>
    </location>
</feature>
<dbReference type="InterPro" id="IPR051158">
    <property type="entry name" value="Metallophosphoesterase_sf"/>
</dbReference>
<protein>
    <submittedName>
        <fullName evidence="5">Phosphoesterase</fullName>
    </submittedName>
</protein>
<dbReference type="GO" id="GO:0046872">
    <property type="term" value="F:metal ion binding"/>
    <property type="evidence" value="ECO:0007669"/>
    <property type="project" value="UniProtKB-KW"/>
</dbReference>
<dbReference type="EMBL" id="AP019724">
    <property type="protein sequence ID" value="BBK87758.1"/>
    <property type="molecule type" value="Genomic_DNA"/>
</dbReference>
<gene>
    <name evidence="5" type="ORF">Bun01g_21280</name>
</gene>
<organism evidence="5 6">
    <name type="scientific">Bacteroides uniformis</name>
    <dbReference type="NCBI Taxonomy" id="820"/>
    <lineage>
        <taxon>Bacteria</taxon>
        <taxon>Pseudomonadati</taxon>
        <taxon>Bacteroidota</taxon>
        <taxon>Bacteroidia</taxon>
        <taxon>Bacteroidales</taxon>
        <taxon>Bacteroidaceae</taxon>
        <taxon>Bacteroides</taxon>
    </lineage>
</organism>
<keyword evidence="3" id="KW-1133">Transmembrane helix</keyword>
<feature type="transmembrane region" description="Helical" evidence="3">
    <location>
        <begin position="47"/>
        <end position="67"/>
    </location>
</feature>
<dbReference type="GO" id="GO:0008758">
    <property type="term" value="F:UDP-2,3-diacylglucosamine hydrolase activity"/>
    <property type="evidence" value="ECO:0007669"/>
    <property type="project" value="TreeGrafter"/>
</dbReference>
<evidence type="ECO:0000313" key="5">
    <source>
        <dbReference type="EMBL" id="BBK87758.1"/>
    </source>
</evidence>
<evidence type="ECO:0000256" key="2">
    <source>
        <dbReference type="ARBA" id="ARBA00022801"/>
    </source>
</evidence>
<keyword evidence="3" id="KW-0472">Membrane</keyword>
<dbReference type="InterPro" id="IPR004843">
    <property type="entry name" value="Calcineurin-like_PHP"/>
</dbReference>
<dbReference type="PANTHER" id="PTHR31302:SF31">
    <property type="entry name" value="PHOSPHODIESTERASE YAEI"/>
    <property type="match status" value="1"/>
</dbReference>
<reference evidence="5 6" key="1">
    <citation type="submission" date="2019-06" db="EMBL/GenBank/DDBJ databases">
        <title>Complete genome sequence of Bacteroides uniformis NBRC 113350.</title>
        <authorList>
            <person name="Miura T."/>
            <person name="Furukawa M."/>
            <person name="Shimamura M."/>
            <person name="Ohyama Y."/>
            <person name="Yamazoe A."/>
            <person name="Kawasaki H."/>
        </authorList>
    </citation>
    <scope>NUCLEOTIDE SEQUENCE [LARGE SCALE GENOMIC DNA]</scope>
    <source>
        <strain evidence="5 6">NBRC 113350</strain>
    </source>
</reference>
<dbReference type="KEGG" id="bun:Bun01g_21280"/>
<keyword evidence="2" id="KW-0378">Hydrolase</keyword>
<sequence>MSNHTQAIGRLAITIMLFVFPKTIFMLCSLVGVLAHFIIRRCPRSPFTAIGLVLAVVSFFNILYGTLAGITRFDTKEVEYRSANIPEGFDGYRIVQISDIHIGSWQGNPEPIKQLVDLVNGQKPDLIVFTGDLVNQQSHELDGFQEILSQLYAPDGVYSILGNHDYGSYYHWQSPKAEIANLDYLIRQQKAMGWKLLNNEHDILYHKGDSIALIGVENDGEPPFSQFADLPQAMQGTEGMFQILLSHNPTHWRREVLPQSDISLMLAGHTHAMQGILFGHSLAELIYPEWRGMYYEGKRALYVNIGIGYVGLPFRFGAWPEITVLKLVREKE</sequence>
<feature type="transmembrane region" description="Helical" evidence="3">
    <location>
        <begin position="12"/>
        <end position="35"/>
    </location>
</feature>
<keyword evidence="3" id="KW-0812">Transmembrane</keyword>
<proteinExistence type="predicted"/>
<accession>A0A4Y1VGY8</accession>
<dbReference type="Gene3D" id="3.60.21.10">
    <property type="match status" value="1"/>
</dbReference>
<dbReference type="PANTHER" id="PTHR31302">
    <property type="entry name" value="TRANSMEMBRANE PROTEIN WITH METALLOPHOSPHOESTERASE DOMAIN-RELATED"/>
    <property type="match status" value="1"/>
</dbReference>
<evidence type="ECO:0000313" key="6">
    <source>
        <dbReference type="Proteomes" id="UP000320533"/>
    </source>
</evidence>
<name>A0A4Y1VGY8_BACUN</name>
<keyword evidence="1" id="KW-0479">Metal-binding</keyword>
<dbReference type="Pfam" id="PF00149">
    <property type="entry name" value="Metallophos"/>
    <property type="match status" value="1"/>
</dbReference>
<dbReference type="GO" id="GO:0016020">
    <property type="term" value="C:membrane"/>
    <property type="evidence" value="ECO:0007669"/>
    <property type="project" value="GOC"/>
</dbReference>
<evidence type="ECO:0000256" key="1">
    <source>
        <dbReference type="ARBA" id="ARBA00022723"/>
    </source>
</evidence>
<dbReference type="GO" id="GO:0009245">
    <property type="term" value="P:lipid A biosynthetic process"/>
    <property type="evidence" value="ECO:0007669"/>
    <property type="project" value="TreeGrafter"/>
</dbReference>
<dbReference type="SUPFAM" id="SSF56300">
    <property type="entry name" value="Metallo-dependent phosphatases"/>
    <property type="match status" value="1"/>
</dbReference>